<protein>
    <recommendedName>
        <fullName evidence="2">methionyl-tRNA formyltransferase</fullName>
        <ecNumber evidence="2">2.1.2.9</ecNumber>
    </recommendedName>
</protein>
<dbReference type="RefSeq" id="XP_009549927.1">
    <property type="nucleotide sequence ID" value="XM_009551632.1"/>
</dbReference>
<accession>W4JYH5</accession>
<evidence type="ECO:0000259" key="5">
    <source>
        <dbReference type="Pfam" id="PF00551"/>
    </source>
</evidence>
<dbReference type="EMBL" id="KI925462">
    <property type="protein sequence ID" value="ETW77911.1"/>
    <property type="molecule type" value="Genomic_DNA"/>
</dbReference>
<dbReference type="Proteomes" id="UP000030671">
    <property type="component" value="Unassembled WGS sequence"/>
</dbReference>
<name>W4JYH5_HETIT</name>
<dbReference type="FunCoup" id="W4JYH5">
    <property type="interactions" value="241"/>
</dbReference>
<feature type="domain" description="Formyl transferase C-terminal" evidence="6">
    <location>
        <begin position="268"/>
        <end position="376"/>
    </location>
</feature>
<dbReference type="InterPro" id="IPR036477">
    <property type="entry name" value="Formyl_transf_N_sf"/>
</dbReference>
<organism evidence="7 8">
    <name type="scientific">Heterobasidion irregulare (strain TC 32-1)</name>
    <dbReference type="NCBI Taxonomy" id="747525"/>
    <lineage>
        <taxon>Eukaryota</taxon>
        <taxon>Fungi</taxon>
        <taxon>Dikarya</taxon>
        <taxon>Basidiomycota</taxon>
        <taxon>Agaricomycotina</taxon>
        <taxon>Agaricomycetes</taxon>
        <taxon>Russulales</taxon>
        <taxon>Bondarzewiaceae</taxon>
        <taxon>Heterobasidion</taxon>
        <taxon>Heterobasidion annosum species complex</taxon>
    </lineage>
</organism>
<evidence type="ECO:0000256" key="4">
    <source>
        <dbReference type="ARBA" id="ARBA00022917"/>
    </source>
</evidence>
<keyword evidence="4" id="KW-0648">Protein biosynthesis</keyword>
<dbReference type="InterPro" id="IPR005793">
    <property type="entry name" value="Formyl_trans_C"/>
</dbReference>
<evidence type="ECO:0000313" key="7">
    <source>
        <dbReference type="EMBL" id="ETW77911.1"/>
    </source>
</evidence>
<sequence>MFGVHQTRHLLRSISTQSSKGHLRVVRAWNVDNACRFHSSSVRNAPEPFEILFLGRDEFSCIVLEQLYGARDVWQQISIATHPDAKAVRRATLHTVSPLKLLGQELGLSVNHIPEDKADFKQWQPPVPFNRPPAGPSNHLLVTASFGRILPDPLLNLFAPSRRLNVHPSLLPAYRGAAPIQHVIINGEKETGVCVLGMVELSKGLDSGDIWGKETVPIPEGSSYGSLRDTLAREGGSLLVSVLRDMLANKASSTPQAVDPTRPRASMITNDTAHVDFTTQTADVIARIDRAISHQRELKAYIPRNERSIKLQDCSVFEPSALRQGFVLPETPGAARFDSTTKTMLVRCAGGTVLSVSKLKMQSRPLLLAKDWWNGTKEWREEDGSILLTHLEL</sequence>
<dbReference type="EC" id="2.1.2.9" evidence="2"/>
<dbReference type="AlphaFoldDB" id="W4JYH5"/>
<proteinExistence type="inferred from homology"/>
<dbReference type="OrthoDB" id="10268103at2759"/>
<reference evidence="7 8" key="1">
    <citation type="journal article" date="2012" name="New Phytol.">
        <title>Insight into trade-off between wood decay and parasitism from the genome of a fungal forest pathogen.</title>
        <authorList>
            <person name="Olson A."/>
            <person name="Aerts A."/>
            <person name="Asiegbu F."/>
            <person name="Belbahri L."/>
            <person name="Bouzid O."/>
            <person name="Broberg A."/>
            <person name="Canback B."/>
            <person name="Coutinho P.M."/>
            <person name="Cullen D."/>
            <person name="Dalman K."/>
            <person name="Deflorio G."/>
            <person name="van Diepen L.T."/>
            <person name="Dunand C."/>
            <person name="Duplessis S."/>
            <person name="Durling M."/>
            <person name="Gonthier P."/>
            <person name="Grimwood J."/>
            <person name="Fossdal C.G."/>
            <person name="Hansson D."/>
            <person name="Henrissat B."/>
            <person name="Hietala A."/>
            <person name="Himmelstrand K."/>
            <person name="Hoffmeister D."/>
            <person name="Hogberg N."/>
            <person name="James T.Y."/>
            <person name="Karlsson M."/>
            <person name="Kohler A."/>
            <person name="Kues U."/>
            <person name="Lee Y.H."/>
            <person name="Lin Y.C."/>
            <person name="Lind M."/>
            <person name="Lindquist E."/>
            <person name="Lombard V."/>
            <person name="Lucas S."/>
            <person name="Lunden K."/>
            <person name="Morin E."/>
            <person name="Murat C."/>
            <person name="Park J."/>
            <person name="Raffaello T."/>
            <person name="Rouze P."/>
            <person name="Salamov A."/>
            <person name="Schmutz J."/>
            <person name="Solheim H."/>
            <person name="Stahlberg J."/>
            <person name="Velez H."/>
            <person name="de Vries R.P."/>
            <person name="Wiebenga A."/>
            <person name="Woodward S."/>
            <person name="Yakovlev I."/>
            <person name="Garbelotto M."/>
            <person name="Martin F."/>
            <person name="Grigoriev I.V."/>
            <person name="Stenlid J."/>
        </authorList>
    </citation>
    <scope>NUCLEOTIDE SEQUENCE [LARGE SCALE GENOMIC DNA]</scope>
    <source>
        <strain evidence="7 8">TC 32-1</strain>
    </source>
</reference>
<dbReference type="KEGG" id="hir:HETIRDRAFT_479047"/>
<dbReference type="eggNOG" id="KOG3082">
    <property type="taxonomic scope" value="Eukaryota"/>
</dbReference>
<dbReference type="Pfam" id="PF00551">
    <property type="entry name" value="Formyl_trans_N"/>
    <property type="match status" value="1"/>
</dbReference>
<feature type="domain" description="Formyl transferase N-terminal" evidence="5">
    <location>
        <begin position="140"/>
        <end position="243"/>
    </location>
</feature>
<dbReference type="GO" id="GO:0005739">
    <property type="term" value="C:mitochondrion"/>
    <property type="evidence" value="ECO:0007669"/>
    <property type="project" value="TreeGrafter"/>
</dbReference>
<dbReference type="Pfam" id="PF02911">
    <property type="entry name" value="Formyl_trans_C"/>
    <property type="match status" value="1"/>
</dbReference>
<evidence type="ECO:0000256" key="1">
    <source>
        <dbReference type="ARBA" id="ARBA00010699"/>
    </source>
</evidence>
<evidence type="ECO:0000313" key="8">
    <source>
        <dbReference type="Proteomes" id="UP000030671"/>
    </source>
</evidence>
<dbReference type="PANTHER" id="PTHR11138:SF5">
    <property type="entry name" value="METHIONYL-TRNA FORMYLTRANSFERASE, MITOCHONDRIAL"/>
    <property type="match status" value="1"/>
</dbReference>
<evidence type="ECO:0000256" key="3">
    <source>
        <dbReference type="ARBA" id="ARBA00022679"/>
    </source>
</evidence>
<dbReference type="InParanoid" id="W4JYH5"/>
<gene>
    <name evidence="7" type="ORF">HETIRDRAFT_479047</name>
</gene>
<dbReference type="PANTHER" id="PTHR11138">
    <property type="entry name" value="METHIONYL-TRNA FORMYLTRANSFERASE"/>
    <property type="match status" value="1"/>
</dbReference>
<dbReference type="CDD" id="cd08646">
    <property type="entry name" value="FMT_core_Met-tRNA-FMT_N"/>
    <property type="match status" value="1"/>
</dbReference>
<dbReference type="InterPro" id="IPR041711">
    <property type="entry name" value="Met-tRNA-FMT_N"/>
</dbReference>
<comment type="similarity">
    <text evidence="1">Belongs to the Fmt family.</text>
</comment>
<dbReference type="GeneID" id="20677848"/>
<dbReference type="HOGENOM" id="CLU_033347_0_3_1"/>
<keyword evidence="3" id="KW-0808">Transferase</keyword>
<dbReference type="GO" id="GO:0004479">
    <property type="term" value="F:methionyl-tRNA formyltransferase activity"/>
    <property type="evidence" value="ECO:0007669"/>
    <property type="project" value="UniProtKB-EC"/>
</dbReference>
<dbReference type="STRING" id="747525.W4JYH5"/>
<dbReference type="SUPFAM" id="SSF53328">
    <property type="entry name" value="Formyltransferase"/>
    <property type="match status" value="1"/>
</dbReference>
<keyword evidence="8" id="KW-1185">Reference proteome</keyword>
<evidence type="ECO:0000259" key="6">
    <source>
        <dbReference type="Pfam" id="PF02911"/>
    </source>
</evidence>
<dbReference type="Gene3D" id="3.40.50.12230">
    <property type="match status" value="1"/>
</dbReference>
<evidence type="ECO:0000256" key="2">
    <source>
        <dbReference type="ARBA" id="ARBA00012261"/>
    </source>
</evidence>
<dbReference type="InterPro" id="IPR002376">
    <property type="entry name" value="Formyl_transf_N"/>
</dbReference>